<dbReference type="GO" id="GO:0016705">
    <property type="term" value="F:oxidoreductase activity, acting on paired donors, with incorporation or reduction of molecular oxygen"/>
    <property type="evidence" value="ECO:0007669"/>
    <property type="project" value="InterPro"/>
</dbReference>
<dbReference type="Gene3D" id="1.10.630.10">
    <property type="entry name" value="Cytochrome P450"/>
    <property type="match status" value="1"/>
</dbReference>
<dbReference type="PANTHER" id="PTHR47947">
    <property type="entry name" value="CYTOCHROME P450 82C3-RELATED"/>
    <property type="match status" value="1"/>
</dbReference>
<comment type="cofactor">
    <cofactor evidence="1">
        <name>heme</name>
        <dbReference type="ChEBI" id="CHEBI:30413"/>
    </cofactor>
</comment>
<comment type="subcellular location">
    <subcellularLocation>
        <location evidence="2">Membrane</location>
    </subcellularLocation>
</comment>
<keyword evidence="6" id="KW-1133">Transmembrane helix</keyword>
<sequence length="132" mass="14996">MKSKPVEISTLCSVWSSSATTHDTIIKATCGKAKDELDAHVGKGRHVNESDIHKPLLSSSHCEGNFKVIPLFKCRLPPHESMEDCHNRCDGYIIPLGTTVIVNLWKLPRDPQVWSDPLEFRSWRDLSRVTWM</sequence>
<evidence type="ECO:0000256" key="3">
    <source>
        <dbReference type="ARBA" id="ARBA00022617"/>
    </source>
</evidence>
<keyword evidence="7" id="KW-0560">Oxidoreductase</keyword>
<evidence type="ECO:0000256" key="1">
    <source>
        <dbReference type="ARBA" id="ARBA00001971"/>
    </source>
</evidence>
<dbReference type="InterPro" id="IPR001128">
    <property type="entry name" value="Cyt_P450"/>
</dbReference>
<dbReference type="OrthoDB" id="507451at2759"/>
<evidence type="ECO:0000256" key="8">
    <source>
        <dbReference type="ARBA" id="ARBA00023004"/>
    </source>
</evidence>
<dbReference type="GO" id="GO:0020037">
    <property type="term" value="F:heme binding"/>
    <property type="evidence" value="ECO:0007669"/>
    <property type="project" value="InterPro"/>
</dbReference>
<dbReference type="Pfam" id="PF00067">
    <property type="entry name" value="p450"/>
    <property type="match status" value="1"/>
</dbReference>
<dbReference type="GO" id="GO:0016020">
    <property type="term" value="C:membrane"/>
    <property type="evidence" value="ECO:0007669"/>
    <property type="project" value="UniProtKB-SubCell"/>
</dbReference>
<accession>A0A835LJ66</accession>
<evidence type="ECO:0000256" key="2">
    <source>
        <dbReference type="ARBA" id="ARBA00004370"/>
    </source>
</evidence>
<keyword evidence="11" id="KW-1185">Reference proteome</keyword>
<dbReference type="EMBL" id="JADFTS010000008">
    <property type="protein sequence ID" value="KAF9594412.1"/>
    <property type="molecule type" value="Genomic_DNA"/>
</dbReference>
<keyword evidence="3" id="KW-0349">Heme</keyword>
<evidence type="ECO:0000313" key="10">
    <source>
        <dbReference type="EMBL" id="KAF9594412.1"/>
    </source>
</evidence>
<dbReference type="InterPro" id="IPR036396">
    <property type="entry name" value="Cyt_P450_sf"/>
</dbReference>
<evidence type="ECO:0000256" key="7">
    <source>
        <dbReference type="ARBA" id="ARBA00023002"/>
    </source>
</evidence>
<proteinExistence type="predicted"/>
<dbReference type="GO" id="GO:0005506">
    <property type="term" value="F:iron ion binding"/>
    <property type="evidence" value="ECO:0007669"/>
    <property type="project" value="InterPro"/>
</dbReference>
<protein>
    <recommendedName>
        <fullName evidence="12">Cytochrome P450</fullName>
    </recommendedName>
</protein>
<keyword evidence="5" id="KW-0479">Metal-binding</keyword>
<comment type="caution">
    <text evidence="10">The sequence shown here is derived from an EMBL/GenBank/DDBJ whole genome shotgun (WGS) entry which is preliminary data.</text>
</comment>
<dbReference type="SUPFAM" id="SSF48264">
    <property type="entry name" value="Cytochrome P450"/>
    <property type="match status" value="1"/>
</dbReference>
<dbReference type="AlphaFoldDB" id="A0A835LJ66"/>
<name>A0A835LJ66_9MAGN</name>
<evidence type="ECO:0008006" key="12">
    <source>
        <dbReference type="Google" id="ProtNLM"/>
    </source>
</evidence>
<evidence type="ECO:0000256" key="5">
    <source>
        <dbReference type="ARBA" id="ARBA00022723"/>
    </source>
</evidence>
<dbReference type="PANTHER" id="PTHR47947:SF26">
    <property type="entry name" value="CYTOCHROME P450"/>
    <property type="match status" value="1"/>
</dbReference>
<dbReference type="Proteomes" id="UP000631114">
    <property type="component" value="Unassembled WGS sequence"/>
</dbReference>
<dbReference type="InterPro" id="IPR050651">
    <property type="entry name" value="Plant_Cytochrome_P450_Monoox"/>
</dbReference>
<evidence type="ECO:0000256" key="9">
    <source>
        <dbReference type="ARBA" id="ARBA00023136"/>
    </source>
</evidence>
<organism evidence="10 11">
    <name type="scientific">Coptis chinensis</name>
    <dbReference type="NCBI Taxonomy" id="261450"/>
    <lineage>
        <taxon>Eukaryota</taxon>
        <taxon>Viridiplantae</taxon>
        <taxon>Streptophyta</taxon>
        <taxon>Embryophyta</taxon>
        <taxon>Tracheophyta</taxon>
        <taxon>Spermatophyta</taxon>
        <taxon>Magnoliopsida</taxon>
        <taxon>Ranunculales</taxon>
        <taxon>Ranunculaceae</taxon>
        <taxon>Coptidoideae</taxon>
        <taxon>Coptis</taxon>
    </lineage>
</organism>
<gene>
    <name evidence="10" type="ORF">IFM89_031014</name>
</gene>
<keyword evidence="4" id="KW-0812">Transmembrane</keyword>
<reference evidence="10 11" key="1">
    <citation type="submission" date="2020-10" db="EMBL/GenBank/DDBJ databases">
        <title>The Coptis chinensis genome and diversification of protoberbering-type alkaloids.</title>
        <authorList>
            <person name="Wang B."/>
            <person name="Shu S."/>
            <person name="Song C."/>
            <person name="Liu Y."/>
        </authorList>
    </citation>
    <scope>NUCLEOTIDE SEQUENCE [LARGE SCALE GENOMIC DNA]</scope>
    <source>
        <strain evidence="10">HL-2020</strain>
        <tissue evidence="10">Leaf</tissue>
    </source>
</reference>
<evidence type="ECO:0000313" key="11">
    <source>
        <dbReference type="Proteomes" id="UP000631114"/>
    </source>
</evidence>
<evidence type="ECO:0000256" key="6">
    <source>
        <dbReference type="ARBA" id="ARBA00022989"/>
    </source>
</evidence>
<dbReference type="GO" id="GO:0044550">
    <property type="term" value="P:secondary metabolite biosynthetic process"/>
    <property type="evidence" value="ECO:0007669"/>
    <property type="project" value="UniProtKB-ARBA"/>
</dbReference>
<dbReference type="GO" id="GO:0004497">
    <property type="term" value="F:monooxygenase activity"/>
    <property type="evidence" value="ECO:0007669"/>
    <property type="project" value="InterPro"/>
</dbReference>
<keyword evidence="9" id="KW-0472">Membrane</keyword>
<keyword evidence="8" id="KW-0408">Iron</keyword>
<evidence type="ECO:0000256" key="4">
    <source>
        <dbReference type="ARBA" id="ARBA00022692"/>
    </source>
</evidence>